<reference evidence="14" key="1">
    <citation type="submission" date="2022-01" db="EMBL/GenBank/DDBJ databases">
        <authorList>
            <person name="King R."/>
        </authorList>
    </citation>
    <scope>NUCLEOTIDE SEQUENCE</scope>
</reference>
<dbReference type="PANTHER" id="PTHR43178">
    <property type="entry name" value="DIHYDROLIPOAMIDE ACETYLTRANSFERASE COMPONENT OF PYRUVATE DEHYDROGENASE COMPLEX"/>
    <property type="match status" value="1"/>
</dbReference>
<evidence type="ECO:0000313" key="14">
    <source>
        <dbReference type="EMBL" id="CAH1718269.1"/>
    </source>
</evidence>
<dbReference type="Pfam" id="PF02817">
    <property type="entry name" value="E3_binding"/>
    <property type="match status" value="1"/>
</dbReference>
<dbReference type="CDD" id="cd06849">
    <property type="entry name" value="lipoyl_domain"/>
    <property type="match status" value="1"/>
</dbReference>
<dbReference type="FunFam" id="2.40.50.100:FF:000013">
    <property type="entry name" value="Dihydrolipoamide acetyltransferase component of pyruvate dehydrogenase complex"/>
    <property type="match status" value="1"/>
</dbReference>
<dbReference type="GO" id="GO:0005759">
    <property type="term" value="C:mitochondrial matrix"/>
    <property type="evidence" value="ECO:0007669"/>
    <property type="project" value="UniProtKB-SubCell"/>
</dbReference>
<keyword evidence="5 10" id="KW-0450">Lipoyl</keyword>
<evidence type="ECO:0000256" key="9">
    <source>
        <dbReference type="ARBA" id="ARBA00051775"/>
    </source>
</evidence>
<dbReference type="InterPro" id="IPR036625">
    <property type="entry name" value="E3-bd_dom_sf"/>
</dbReference>
<comment type="subcellular location">
    <subcellularLocation>
        <location evidence="2">Mitochondrion matrix</location>
    </subcellularLocation>
</comment>
<feature type="domain" description="Lipoyl-binding" evidence="12">
    <location>
        <begin position="46"/>
        <end position="121"/>
    </location>
</feature>
<dbReference type="InterPro" id="IPR050743">
    <property type="entry name" value="2-oxoacid_DH_E2_comp"/>
</dbReference>
<dbReference type="InterPro" id="IPR004167">
    <property type="entry name" value="PSBD"/>
</dbReference>
<feature type="region of interest" description="Disordered" evidence="11">
    <location>
        <begin position="125"/>
        <end position="144"/>
    </location>
</feature>
<evidence type="ECO:0000256" key="5">
    <source>
        <dbReference type="ARBA" id="ARBA00022823"/>
    </source>
</evidence>
<evidence type="ECO:0000313" key="15">
    <source>
        <dbReference type="Proteomes" id="UP001153620"/>
    </source>
</evidence>
<dbReference type="Gene3D" id="2.40.50.100">
    <property type="match status" value="1"/>
</dbReference>
<protein>
    <recommendedName>
        <fullName evidence="10">Dihydrolipoamide acetyltransferase component of pyruvate dehydrogenase complex</fullName>
        <ecNumber evidence="10">2.3.1.-</ecNumber>
    </recommendedName>
</protein>
<dbReference type="PANTHER" id="PTHR43178:SF5">
    <property type="entry name" value="LIPOAMIDE ACYLTRANSFERASE COMPONENT OF BRANCHED-CHAIN ALPHA-KETO ACID DEHYDROGENASE COMPLEX, MITOCHONDRIAL"/>
    <property type="match status" value="1"/>
</dbReference>
<evidence type="ECO:0000256" key="6">
    <source>
        <dbReference type="ARBA" id="ARBA00022946"/>
    </source>
</evidence>
<evidence type="ECO:0000256" key="11">
    <source>
        <dbReference type="SAM" id="MobiDB-lite"/>
    </source>
</evidence>
<evidence type="ECO:0000256" key="7">
    <source>
        <dbReference type="ARBA" id="ARBA00023128"/>
    </source>
</evidence>
<dbReference type="EMBL" id="OU895878">
    <property type="protein sequence ID" value="CAH1718269.1"/>
    <property type="molecule type" value="Genomic_DNA"/>
</dbReference>
<evidence type="ECO:0000256" key="1">
    <source>
        <dbReference type="ARBA" id="ARBA00001938"/>
    </source>
</evidence>
<dbReference type="PROSITE" id="PS50968">
    <property type="entry name" value="BIOTINYL_LIPOYL"/>
    <property type="match status" value="1"/>
</dbReference>
<dbReference type="PROSITE" id="PS51826">
    <property type="entry name" value="PSBD"/>
    <property type="match status" value="1"/>
</dbReference>
<dbReference type="GO" id="GO:0016407">
    <property type="term" value="F:acetyltransferase activity"/>
    <property type="evidence" value="ECO:0007669"/>
    <property type="project" value="TreeGrafter"/>
</dbReference>
<proteinExistence type="inferred from homology"/>
<dbReference type="Pfam" id="PF00364">
    <property type="entry name" value="Biotin_lipoyl"/>
    <property type="match status" value="1"/>
</dbReference>
<dbReference type="InterPro" id="IPR000089">
    <property type="entry name" value="Biotin_lipoyl"/>
</dbReference>
<dbReference type="FunFam" id="3.30.559.10:FF:000027">
    <property type="entry name" value="Dihydrolipoamide acetyltransferase component of pyruvate dehydrogenase complex"/>
    <property type="match status" value="1"/>
</dbReference>
<feature type="compositionally biased region" description="Acidic residues" evidence="11">
    <location>
        <begin position="125"/>
        <end position="134"/>
    </location>
</feature>
<keyword evidence="15" id="KW-1185">Reference proteome</keyword>
<evidence type="ECO:0000256" key="10">
    <source>
        <dbReference type="RuleBase" id="RU003423"/>
    </source>
</evidence>
<dbReference type="PROSITE" id="PS00189">
    <property type="entry name" value="LIPOYL"/>
    <property type="match status" value="1"/>
</dbReference>
<sequence length="461" mass="51464">MAQLFRNHCLNLLRKHPFVFASKISPNLTGNLIKRNIQTTLALEKLITFNLSDIGEGIHEVTVKEWFVEEGQVVNQFDNICEVQSDKASVTITSRYDGKVNKLYYSIDDIALVGKPLVDFEIEDDDKLSEDSDSESSAYSSDSDSEVIRGRKILTTPSVRKIAKENDIDLAKVHGTGKHGRILKGDLLEYLNLIPKGTQKPHPTLKETPIDEFLIPPPLTHRTVASPLEHKVVPLKGVPKVMFKSMTEALKIPHFMYSEDIDMTKLIQVRNDCKGQALARGIKLSYMPFFIKAASVSLHKYPILNSSLDVEHESIIYKPYHNISVAMHTAMGLVVPNIKEVHHKSIMQIAQDLNMLHEKGLKGQLTPEDFSHGTFTLSNIGNFGGTVLTPVIMSPQVCIGALGRIRVLPRFGPNGEVIKASIMNVSFSGDHRVIDGTTMASFTNLWKSYLENPNLFMLDGH</sequence>
<dbReference type="AlphaFoldDB" id="A0A9P0IUA6"/>
<comment type="catalytic activity">
    <reaction evidence="9">
        <text>N(6)-[(R)-dihydrolipoyl]-L-lysyl-[protein] + 2-methylpropanoyl-CoA = N(6)-[(R)-S(8)-2-methylpropanoyldihydrolipoyl]-L-lysyl-[protein] + CoA</text>
        <dbReference type="Rhea" id="RHEA:18865"/>
        <dbReference type="Rhea" id="RHEA-COMP:10475"/>
        <dbReference type="Rhea" id="RHEA-COMP:10497"/>
        <dbReference type="ChEBI" id="CHEBI:57287"/>
        <dbReference type="ChEBI" id="CHEBI:57338"/>
        <dbReference type="ChEBI" id="CHEBI:83100"/>
        <dbReference type="ChEBI" id="CHEBI:83142"/>
        <dbReference type="EC" id="2.3.1.168"/>
    </reaction>
    <physiologicalReaction direction="left-to-right" evidence="9">
        <dbReference type="Rhea" id="RHEA:18866"/>
    </physiologicalReaction>
</comment>
<evidence type="ECO:0000259" key="13">
    <source>
        <dbReference type="PROSITE" id="PS51826"/>
    </source>
</evidence>
<dbReference type="GO" id="GO:0031405">
    <property type="term" value="F:lipoic acid binding"/>
    <property type="evidence" value="ECO:0007669"/>
    <property type="project" value="TreeGrafter"/>
</dbReference>
<dbReference type="GO" id="GO:0043754">
    <property type="term" value="F:dihydrolipoamide branched chain acyltransferase activity"/>
    <property type="evidence" value="ECO:0007669"/>
    <property type="project" value="UniProtKB-EC"/>
</dbReference>
<dbReference type="EC" id="2.3.1.-" evidence="10"/>
<feature type="domain" description="Peripheral subunit-binding (PSBD)" evidence="13">
    <location>
        <begin position="154"/>
        <end position="191"/>
    </location>
</feature>
<dbReference type="SUPFAM" id="SSF51230">
    <property type="entry name" value="Single hybrid motif"/>
    <property type="match status" value="1"/>
</dbReference>
<keyword evidence="7" id="KW-0496">Mitochondrion</keyword>
<keyword evidence="6" id="KW-0809">Transit peptide</keyword>
<gene>
    <name evidence="14" type="ORF">CHIRRI_LOCUS5684</name>
</gene>
<dbReference type="FunFam" id="4.10.320.10:FF:000002">
    <property type="entry name" value="Dihydrolipoamide acetyltransferase component of pyruvate dehydrogenase complex"/>
    <property type="match status" value="1"/>
</dbReference>
<name>A0A9P0IUA6_9DIPT</name>
<keyword evidence="8 10" id="KW-0012">Acyltransferase</keyword>
<reference evidence="14" key="2">
    <citation type="submission" date="2022-10" db="EMBL/GenBank/DDBJ databases">
        <authorList>
            <consortium name="ENA_rothamsted_submissions"/>
            <consortium name="culmorum"/>
            <person name="King R."/>
        </authorList>
    </citation>
    <scope>NUCLEOTIDE SEQUENCE</scope>
</reference>
<dbReference type="GO" id="GO:0005829">
    <property type="term" value="C:cytosol"/>
    <property type="evidence" value="ECO:0007669"/>
    <property type="project" value="UniProtKB-ARBA"/>
</dbReference>
<dbReference type="Gene3D" id="4.10.320.10">
    <property type="entry name" value="E3-binding domain"/>
    <property type="match status" value="1"/>
</dbReference>
<dbReference type="InterPro" id="IPR023213">
    <property type="entry name" value="CAT-like_dom_sf"/>
</dbReference>
<comment type="cofactor">
    <cofactor evidence="1 10">
        <name>(R)-lipoate</name>
        <dbReference type="ChEBI" id="CHEBI:83088"/>
    </cofactor>
</comment>
<dbReference type="Gene3D" id="3.30.559.10">
    <property type="entry name" value="Chloramphenicol acetyltransferase-like domain"/>
    <property type="match status" value="1"/>
</dbReference>
<dbReference type="InterPro" id="IPR001078">
    <property type="entry name" value="2-oxoacid_DH_actylTfrase"/>
</dbReference>
<evidence type="ECO:0000256" key="4">
    <source>
        <dbReference type="ARBA" id="ARBA00022679"/>
    </source>
</evidence>
<dbReference type="Pfam" id="PF00198">
    <property type="entry name" value="2-oxoacid_dh"/>
    <property type="match status" value="1"/>
</dbReference>
<evidence type="ECO:0000256" key="8">
    <source>
        <dbReference type="ARBA" id="ARBA00023315"/>
    </source>
</evidence>
<keyword evidence="4 10" id="KW-0808">Transferase</keyword>
<dbReference type="InterPro" id="IPR011053">
    <property type="entry name" value="Single_hybrid_motif"/>
</dbReference>
<comment type="similarity">
    <text evidence="3 10">Belongs to the 2-oxoacid dehydrogenase family.</text>
</comment>
<evidence type="ECO:0000259" key="12">
    <source>
        <dbReference type="PROSITE" id="PS50968"/>
    </source>
</evidence>
<dbReference type="Proteomes" id="UP001153620">
    <property type="component" value="Chromosome 2"/>
</dbReference>
<evidence type="ECO:0000256" key="3">
    <source>
        <dbReference type="ARBA" id="ARBA00007317"/>
    </source>
</evidence>
<evidence type="ECO:0000256" key="2">
    <source>
        <dbReference type="ARBA" id="ARBA00004305"/>
    </source>
</evidence>
<organism evidence="14 15">
    <name type="scientific">Chironomus riparius</name>
    <dbReference type="NCBI Taxonomy" id="315576"/>
    <lineage>
        <taxon>Eukaryota</taxon>
        <taxon>Metazoa</taxon>
        <taxon>Ecdysozoa</taxon>
        <taxon>Arthropoda</taxon>
        <taxon>Hexapoda</taxon>
        <taxon>Insecta</taxon>
        <taxon>Pterygota</taxon>
        <taxon>Neoptera</taxon>
        <taxon>Endopterygota</taxon>
        <taxon>Diptera</taxon>
        <taxon>Nematocera</taxon>
        <taxon>Chironomoidea</taxon>
        <taxon>Chironomidae</taxon>
        <taxon>Chironominae</taxon>
        <taxon>Chironomus</taxon>
    </lineage>
</organism>
<accession>A0A9P0IUA6</accession>
<dbReference type="SUPFAM" id="SSF52777">
    <property type="entry name" value="CoA-dependent acyltransferases"/>
    <property type="match status" value="1"/>
</dbReference>
<dbReference type="SUPFAM" id="SSF47005">
    <property type="entry name" value="Peripheral subunit-binding domain of 2-oxo acid dehydrogenase complex"/>
    <property type="match status" value="1"/>
</dbReference>
<dbReference type="InterPro" id="IPR003016">
    <property type="entry name" value="2-oxoA_DH_lipoyl-BS"/>
</dbReference>